<dbReference type="InterPro" id="IPR046348">
    <property type="entry name" value="SIS_dom_sf"/>
</dbReference>
<comment type="function">
    <text evidence="7">Catalyzes the reversible isomerization of glucose-6-phosphate to fructose-6-phosphate.</text>
</comment>
<dbReference type="InterPro" id="IPR001672">
    <property type="entry name" value="G6P_Isomerase"/>
</dbReference>
<comment type="pathway">
    <text evidence="7">Carbohydrate biosynthesis; gluconeogenesis.</text>
</comment>
<dbReference type="InterPro" id="IPR018189">
    <property type="entry name" value="Phosphoglucose_isomerase_CS"/>
</dbReference>
<dbReference type="InterPro" id="IPR023096">
    <property type="entry name" value="G6P_Isomerase_C"/>
</dbReference>
<feature type="active site" evidence="7">
    <location>
        <position position="512"/>
    </location>
</feature>
<evidence type="ECO:0000256" key="8">
    <source>
        <dbReference type="RuleBase" id="RU000612"/>
    </source>
</evidence>
<feature type="active site" description="Proton donor" evidence="7">
    <location>
        <position position="355"/>
    </location>
</feature>
<comment type="pathway">
    <text evidence="1 7 8">Carbohydrate degradation; glycolysis; D-glyceraldehyde 3-phosphate and glycerone phosphate from D-glucose: step 2/4.</text>
</comment>
<dbReference type="Gene3D" id="1.10.1390.10">
    <property type="match status" value="1"/>
</dbReference>
<evidence type="ECO:0000256" key="1">
    <source>
        <dbReference type="ARBA" id="ARBA00004926"/>
    </source>
</evidence>
<keyword evidence="4 7" id="KW-0324">Glycolysis</keyword>
<evidence type="ECO:0000256" key="3">
    <source>
        <dbReference type="ARBA" id="ARBA00022432"/>
    </source>
</evidence>
<name>A0ABX1QKB8_9PROT</name>
<dbReference type="PANTHER" id="PTHR11469">
    <property type="entry name" value="GLUCOSE-6-PHOSPHATE ISOMERASE"/>
    <property type="match status" value="1"/>
</dbReference>
<comment type="catalytic activity">
    <reaction evidence="6 7 8">
        <text>alpha-D-glucose 6-phosphate = beta-D-fructose 6-phosphate</text>
        <dbReference type="Rhea" id="RHEA:11816"/>
        <dbReference type="ChEBI" id="CHEBI:57634"/>
        <dbReference type="ChEBI" id="CHEBI:58225"/>
        <dbReference type="EC" id="5.3.1.9"/>
    </reaction>
</comment>
<evidence type="ECO:0000256" key="2">
    <source>
        <dbReference type="ARBA" id="ARBA00006604"/>
    </source>
</evidence>
<dbReference type="PROSITE" id="PS51463">
    <property type="entry name" value="P_GLUCOSE_ISOMERASE_3"/>
    <property type="match status" value="1"/>
</dbReference>
<dbReference type="InterPro" id="IPR035476">
    <property type="entry name" value="SIS_PGI_1"/>
</dbReference>
<feature type="active site" evidence="7">
    <location>
        <position position="386"/>
    </location>
</feature>
<dbReference type="EMBL" id="JAAAUB010000001">
    <property type="protein sequence ID" value="NMH15859.1"/>
    <property type="molecule type" value="Genomic_DNA"/>
</dbReference>
<evidence type="ECO:0000256" key="6">
    <source>
        <dbReference type="ARBA" id="ARBA00029321"/>
    </source>
</evidence>
<accession>A0ABX1QKB8</accession>
<dbReference type="SUPFAM" id="SSF53697">
    <property type="entry name" value="SIS domain"/>
    <property type="match status" value="1"/>
</dbReference>
<evidence type="ECO:0000256" key="4">
    <source>
        <dbReference type="ARBA" id="ARBA00023152"/>
    </source>
</evidence>
<dbReference type="CDD" id="cd05016">
    <property type="entry name" value="SIS_PGI_2"/>
    <property type="match status" value="1"/>
</dbReference>
<dbReference type="Proteomes" id="UP000669605">
    <property type="component" value="Unassembled WGS sequence"/>
</dbReference>
<evidence type="ECO:0000256" key="7">
    <source>
        <dbReference type="HAMAP-Rule" id="MF_00473"/>
    </source>
</evidence>
<keyword evidence="7" id="KW-0963">Cytoplasm</keyword>
<keyword evidence="10" id="KW-1185">Reference proteome</keyword>
<sequence>MSNATVPPFIPAEHTAPWLDLLMAADSWMVRSIRTALESQSDRVDSLSLQAGSLWLDTSKQAWDLEVCQRLLALARAVRLPEGIEALFSGAEVNFTERRPALHMACRGGAEIPLSDRAQFTATEERLESFVTAFHAGALRGATGAPLDHVVNLGIGGSDLGPRLACEALSHLEPPRHGVRFVANLDPSDFTSTVRGLEAARTLFVVSSKSFSTAETLANLERARTWLAQELGTHETAAHFLAVTSNPGKAQALGFGPDRILWLPPWVGGRYSLWSAVGLPVALAFGWERFLELRAGARRMDEHFRTAPLERNLPVWLGVLGLWNASLLDVPSCAVLPYDQGLACFPAWLQQLEMESNGKRCRRDGSLVPYSTATVVWGMNGTLGQHAFHQLFYQGTRRITLEFIVPLPRPLDAGRRALAQHALAQAGALLLGRTRDEARAALRAQGLPPSEIEALAPHHEIPGNRPSSVLLTDGWDAGVLGELLAAHEHATFVRGWIWGIDPFDQYGVELGKELARTLAAGGTLADFDPSTRALAARLDAHR</sequence>
<dbReference type="PANTHER" id="PTHR11469:SF1">
    <property type="entry name" value="GLUCOSE-6-PHOSPHATE ISOMERASE"/>
    <property type="match status" value="1"/>
</dbReference>
<evidence type="ECO:0000313" key="10">
    <source>
        <dbReference type="Proteomes" id="UP000669605"/>
    </source>
</evidence>
<evidence type="ECO:0000313" key="9">
    <source>
        <dbReference type="EMBL" id="NMH15859.1"/>
    </source>
</evidence>
<dbReference type="GO" id="GO:0004347">
    <property type="term" value="F:glucose-6-phosphate isomerase activity"/>
    <property type="evidence" value="ECO:0007669"/>
    <property type="project" value="UniProtKB-EC"/>
</dbReference>
<dbReference type="HAMAP" id="MF_00473">
    <property type="entry name" value="G6P_isomerase"/>
    <property type="match status" value="1"/>
</dbReference>
<proteinExistence type="inferred from homology"/>
<dbReference type="CDD" id="cd05015">
    <property type="entry name" value="SIS_PGI_1"/>
    <property type="match status" value="1"/>
</dbReference>
<organism evidence="9 10">
    <name type="scientific">Tepidiphilus baoligensis</name>
    <dbReference type="NCBI Taxonomy" id="2698687"/>
    <lineage>
        <taxon>Bacteria</taxon>
        <taxon>Pseudomonadati</taxon>
        <taxon>Pseudomonadota</taxon>
        <taxon>Hydrogenophilia</taxon>
        <taxon>Hydrogenophilales</taxon>
        <taxon>Hydrogenophilaceae</taxon>
        <taxon>Tepidiphilus</taxon>
    </lineage>
</organism>
<dbReference type="NCBIfam" id="NF001211">
    <property type="entry name" value="PRK00179.1"/>
    <property type="match status" value="1"/>
</dbReference>
<dbReference type="Gene3D" id="3.40.50.10490">
    <property type="entry name" value="Glucose-6-phosphate isomerase like protein, domain 1"/>
    <property type="match status" value="2"/>
</dbReference>
<dbReference type="RefSeq" id="WP_169114945.1">
    <property type="nucleotide sequence ID" value="NZ_JAAAUB010000001.1"/>
</dbReference>
<dbReference type="PRINTS" id="PR00662">
    <property type="entry name" value="G6PISOMERASE"/>
</dbReference>
<reference evidence="9 10" key="1">
    <citation type="journal article" date="2020" name="Curr. Microbiol.">
        <title>Tepidiphilus baoligensis sp. nov., a Novel Bacterium of the Family Hydrogenophilaceae Isolated from an Oil Reservoir.</title>
        <authorList>
            <person name="Zhang X."/>
            <person name="Wang G."/>
            <person name="Ma X."/>
            <person name="Yu J."/>
            <person name="You J."/>
            <person name="Xue Y."/>
            <person name="Ma Y."/>
        </authorList>
    </citation>
    <scope>NUCLEOTIDE SEQUENCE [LARGE SCALE GENOMIC DNA]</scope>
    <source>
        <strain evidence="9 10">B18-69</strain>
    </source>
</reference>
<comment type="subcellular location">
    <subcellularLocation>
        <location evidence="7">Cytoplasm</location>
    </subcellularLocation>
</comment>
<keyword evidence="3 7" id="KW-0312">Gluconeogenesis</keyword>
<dbReference type="EC" id="5.3.1.9" evidence="7"/>
<evidence type="ECO:0000256" key="5">
    <source>
        <dbReference type="ARBA" id="ARBA00023235"/>
    </source>
</evidence>
<dbReference type="Pfam" id="PF00342">
    <property type="entry name" value="PGI"/>
    <property type="match status" value="1"/>
</dbReference>
<keyword evidence="5 7" id="KW-0413">Isomerase</keyword>
<protein>
    <recommendedName>
        <fullName evidence="7">Glucose-6-phosphate isomerase</fullName>
        <shortName evidence="7">GPI</shortName>
        <ecNumber evidence="7">5.3.1.9</ecNumber>
    </recommendedName>
    <alternativeName>
        <fullName evidence="7">Phosphoglucose isomerase</fullName>
        <shortName evidence="7">PGI</shortName>
    </alternativeName>
    <alternativeName>
        <fullName evidence="7">Phosphohexose isomerase</fullName>
        <shortName evidence="7">PHI</shortName>
    </alternativeName>
</protein>
<dbReference type="PROSITE" id="PS00174">
    <property type="entry name" value="P_GLUCOSE_ISOMERASE_2"/>
    <property type="match status" value="1"/>
</dbReference>
<gene>
    <name evidence="7" type="primary">pgi</name>
    <name evidence="9" type="ORF">GV368_01780</name>
</gene>
<comment type="similarity">
    <text evidence="2 7 8">Belongs to the GPI family.</text>
</comment>
<dbReference type="InterPro" id="IPR035482">
    <property type="entry name" value="SIS_PGI_2"/>
</dbReference>
<comment type="caution">
    <text evidence="9">The sequence shown here is derived from an EMBL/GenBank/DDBJ whole genome shotgun (WGS) entry which is preliminary data.</text>
</comment>